<dbReference type="InterPro" id="IPR036116">
    <property type="entry name" value="FN3_sf"/>
</dbReference>
<reference evidence="2" key="1">
    <citation type="submission" date="2025-08" db="UniProtKB">
        <authorList>
            <consortium name="Ensembl"/>
        </authorList>
    </citation>
    <scope>IDENTIFICATION</scope>
</reference>
<organism evidence="2 3">
    <name type="scientific">Sander lucioperca</name>
    <name type="common">Pike-perch</name>
    <name type="synonym">Perca lucioperca</name>
    <dbReference type="NCBI Taxonomy" id="283035"/>
    <lineage>
        <taxon>Eukaryota</taxon>
        <taxon>Metazoa</taxon>
        <taxon>Chordata</taxon>
        <taxon>Craniata</taxon>
        <taxon>Vertebrata</taxon>
        <taxon>Euteleostomi</taxon>
        <taxon>Actinopterygii</taxon>
        <taxon>Neopterygii</taxon>
        <taxon>Teleostei</taxon>
        <taxon>Neoteleostei</taxon>
        <taxon>Acanthomorphata</taxon>
        <taxon>Eupercaria</taxon>
        <taxon>Perciformes</taxon>
        <taxon>Percoidei</taxon>
        <taxon>Percidae</taxon>
        <taxon>Luciopercinae</taxon>
        <taxon>Sander</taxon>
    </lineage>
</organism>
<dbReference type="Proteomes" id="UP000694568">
    <property type="component" value="Unplaced"/>
</dbReference>
<reference evidence="2" key="2">
    <citation type="submission" date="2025-09" db="UniProtKB">
        <authorList>
            <consortium name="Ensembl"/>
        </authorList>
    </citation>
    <scope>IDENTIFICATION</scope>
</reference>
<dbReference type="Pfam" id="PF17744">
    <property type="entry name" value="DUF5581"/>
    <property type="match status" value="1"/>
</dbReference>
<evidence type="ECO:0000313" key="3">
    <source>
        <dbReference type="Proteomes" id="UP000694568"/>
    </source>
</evidence>
<dbReference type="AlphaFoldDB" id="A0A8D0D8F4"/>
<dbReference type="InterPro" id="IPR039581">
    <property type="entry name" value="FNDC11"/>
</dbReference>
<dbReference type="SUPFAM" id="SSF49265">
    <property type="entry name" value="Fibronectin type III"/>
    <property type="match status" value="1"/>
</dbReference>
<dbReference type="PROSITE" id="PS50853">
    <property type="entry name" value="FN3"/>
    <property type="match status" value="1"/>
</dbReference>
<proteinExistence type="predicted"/>
<sequence>MQQLSQLHHAGIGQIYIAVKCNRMLLLLELLLPLLRLMQRSSYYLEIQHDDLLPTADEQQHTLHLSDSTVWSLVDQRRLQHAMTLANTQVKLHLTFLGLLYEEIIRGCQELEAFVIKYDQGLVDSDITASTQKRLQQTHQYLKDFESRLAWKLSPLDLQNQLIPNTGSIPIQQLSASLAIKMPVIFNRSETCTTSNTVHLCWEVAGEQSQELNQEFEIHVKSFHPTITEHCQFTKSTCQSYNIEVNNLISDRYYKFSVKRVDSVNLVYGLWVDTITLKTLDISKSEQPVESPTVGN</sequence>
<dbReference type="PANTHER" id="PTHR14537">
    <property type="entry name" value="FIBRONECTIN TYPE III DOMAIN-CONTAINING PROTEIN 11"/>
    <property type="match status" value="1"/>
</dbReference>
<dbReference type="InterPro" id="IPR003961">
    <property type="entry name" value="FN3_dom"/>
</dbReference>
<protein>
    <recommendedName>
        <fullName evidence="1">Fibronectin type-III domain-containing protein</fullName>
    </recommendedName>
</protein>
<dbReference type="Pfam" id="PF20996">
    <property type="entry name" value="DUF5581_N"/>
    <property type="match status" value="1"/>
</dbReference>
<evidence type="ECO:0000259" key="1">
    <source>
        <dbReference type="PROSITE" id="PS50853"/>
    </source>
</evidence>
<accession>A0A8D0D8F4</accession>
<dbReference type="Ensembl" id="ENSSLUT00000042122.1">
    <property type="protein sequence ID" value="ENSSLUP00000040809.1"/>
    <property type="gene ID" value="ENSSLUG00000018192.1"/>
</dbReference>
<evidence type="ECO:0000313" key="2">
    <source>
        <dbReference type="Ensembl" id="ENSSLUP00000040809.1"/>
    </source>
</evidence>
<dbReference type="GeneTree" id="ENSGT00940000177827"/>
<feature type="domain" description="Fibronectin type-III" evidence="1">
    <location>
        <begin position="184"/>
        <end position="282"/>
    </location>
</feature>
<name>A0A8D0D8F4_SANLU</name>
<dbReference type="CDD" id="cd00063">
    <property type="entry name" value="FN3"/>
    <property type="match status" value="1"/>
</dbReference>
<dbReference type="InterPro" id="IPR048317">
    <property type="entry name" value="DUF5581_C"/>
</dbReference>
<dbReference type="InterPro" id="IPR049231">
    <property type="entry name" value="DUF5581_N"/>
</dbReference>
<keyword evidence="3" id="KW-1185">Reference proteome</keyword>